<organism evidence="3 4">
    <name type="scientific">Methylobacterium crusticola</name>
    <dbReference type="NCBI Taxonomy" id="1697972"/>
    <lineage>
        <taxon>Bacteria</taxon>
        <taxon>Pseudomonadati</taxon>
        <taxon>Pseudomonadota</taxon>
        <taxon>Alphaproteobacteria</taxon>
        <taxon>Hyphomicrobiales</taxon>
        <taxon>Methylobacteriaceae</taxon>
        <taxon>Methylobacterium</taxon>
    </lineage>
</organism>
<evidence type="ECO:0000256" key="1">
    <source>
        <dbReference type="SAM" id="MobiDB-lite"/>
    </source>
</evidence>
<dbReference type="PROSITE" id="PS51318">
    <property type="entry name" value="TAT"/>
    <property type="match status" value="1"/>
</dbReference>
<evidence type="ECO:0000313" key="4">
    <source>
        <dbReference type="Proteomes" id="UP001055167"/>
    </source>
</evidence>
<evidence type="ECO:0000313" key="3">
    <source>
        <dbReference type="EMBL" id="GJD53740.1"/>
    </source>
</evidence>
<comment type="caution">
    <text evidence="3">The sequence shown here is derived from an EMBL/GenBank/DDBJ whole genome shotgun (WGS) entry which is preliminary data.</text>
</comment>
<evidence type="ECO:0000259" key="2">
    <source>
        <dbReference type="Pfam" id="PF10908"/>
    </source>
</evidence>
<name>A0ABQ4RA43_9HYPH</name>
<gene>
    <name evidence="3" type="ORF">OPKNFCMD_6518</name>
</gene>
<dbReference type="RefSeq" id="WP_238314333.1">
    <property type="nucleotide sequence ID" value="NZ_BPQH01000036.1"/>
</dbReference>
<feature type="domain" description="Tlde1" evidence="2">
    <location>
        <begin position="274"/>
        <end position="378"/>
    </location>
</feature>
<reference evidence="3" key="1">
    <citation type="journal article" date="2021" name="Front. Microbiol.">
        <title>Comprehensive Comparative Genomics and Phenotyping of Methylobacterium Species.</title>
        <authorList>
            <person name="Alessa O."/>
            <person name="Ogura Y."/>
            <person name="Fujitani Y."/>
            <person name="Takami H."/>
            <person name="Hayashi T."/>
            <person name="Sahin N."/>
            <person name="Tani A."/>
        </authorList>
    </citation>
    <scope>NUCLEOTIDE SEQUENCE</scope>
    <source>
        <strain evidence="3">KCTC 52305</strain>
    </source>
</reference>
<dbReference type="InterPro" id="IPR006311">
    <property type="entry name" value="TAT_signal"/>
</dbReference>
<proteinExistence type="predicted"/>
<reference evidence="3" key="2">
    <citation type="submission" date="2021-08" db="EMBL/GenBank/DDBJ databases">
        <authorList>
            <person name="Tani A."/>
            <person name="Ola A."/>
            <person name="Ogura Y."/>
            <person name="Katsura K."/>
            <person name="Hayashi T."/>
        </authorList>
    </citation>
    <scope>NUCLEOTIDE SEQUENCE</scope>
    <source>
        <strain evidence="3">KCTC 52305</strain>
    </source>
</reference>
<dbReference type="EMBL" id="BPQH01000036">
    <property type="protein sequence ID" value="GJD53740.1"/>
    <property type="molecule type" value="Genomic_DNA"/>
</dbReference>
<protein>
    <recommendedName>
        <fullName evidence="2">Tlde1 domain-containing protein</fullName>
    </recommendedName>
</protein>
<keyword evidence="4" id="KW-1185">Reference proteome</keyword>
<dbReference type="Pfam" id="PF10908">
    <property type="entry name" value="Tlde1_dom"/>
    <property type="match status" value="1"/>
</dbReference>
<feature type="region of interest" description="Disordered" evidence="1">
    <location>
        <begin position="381"/>
        <end position="405"/>
    </location>
</feature>
<dbReference type="InterPro" id="IPR021225">
    <property type="entry name" value="Tlde1_dom"/>
</dbReference>
<accession>A0ABQ4RA43</accession>
<sequence>MYHDAYPSGRRGERSPRPRTRRRLLLAAAAVALGGGAWAGLSSPFSVDPAPTARPAPAGLLVREVAAPARAVAAPARAVAAPARTAAATAVAGAAPTATAPTGAAWMLDPTPALGHAAFERGQGAPPAPAFRLASLPAAAEAAAPAARAEGLRPRSAPEVARLAPAVPLPAPRPSGLRPGPVMETRRLAERPVSPRARLAARAAAAADERSFFEKLLGLQPSSGQALSYAALDGGGGLATPPRRLSPVPDPSARAGTAVYDISARLVYLPGGETLEAHSGLGSSMDDPRDVHLRMRGATPPGTYDLTEREQLFHGVRALRLNPVGGPGAIYGRNGLLAHTYMLGPSGASNGCVSFKSYDRFLQAYLRGEVQRLVVVAGRGQDGPPASPGSRFGLLGRSLRHDGGA</sequence>
<dbReference type="Proteomes" id="UP001055167">
    <property type="component" value="Unassembled WGS sequence"/>
</dbReference>